<feature type="compositionally biased region" description="Acidic residues" evidence="1">
    <location>
        <begin position="1"/>
        <end position="21"/>
    </location>
</feature>
<feature type="region of interest" description="Disordered" evidence="1">
    <location>
        <begin position="92"/>
        <end position="113"/>
    </location>
</feature>
<feature type="compositionally biased region" description="Basic and acidic residues" evidence="1">
    <location>
        <begin position="208"/>
        <end position="220"/>
    </location>
</feature>
<feature type="compositionally biased region" description="Basic and acidic residues" evidence="1">
    <location>
        <begin position="345"/>
        <end position="354"/>
    </location>
</feature>
<organism evidence="2">
    <name type="scientific">Leptocylindrus danicus</name>
    <dbReference type="NCBI Taxonomy" id="163516"/>
    <lineage>
        <taxon>Eukaryota</taxon>
        <taxon>Sar</taxon>
        <taxon>Stramenopiles</taxon>
        <taxon>Ochrophyta</taxon>
        <taxon>Bacillariophyta</taxon>
        <taxon>Coscinodiscophyceae</taxon>
        <taxon>Chaetocerotophycidae</taxon>
        <taxon>Leptocylindrales</taxon>
        <taxon>Leptocylindraceae</taxon>
        <taxon>Leptocylindrus</taxon>
    </lineage>
</organism>
<reference evidence="2" key="1">
    <citation type="submission" date="2021-01" db="EMBL/GenBank/DDBJ databases">
        <authorList>
            <person name="Corre E."/>
            <person name="Pelletier E."/>
            <person name="Niang G."/>
            <person name="Scheremetjew M."/>
            <person name="Finn R."/>
            <person name="Kale V."/>
            <person name="Holt S."/>
            <person name="Cochrane G."/>
            <person name="Meng A."/>
            <person name="Brown T."/>
            <person name="Cohen L."/>
        </authorList>
    </citation>
    <scope>NUCLEOTIDE SEQUENCE</scope>
    <source>
        <strain evidence="2">B650</strain>
    </source>
</reference>
<sequence length="367" mass="41481">MDYTEIDYSDIDLNENDDADSNDYHSCFEFEDDSSSSSMDEEELLALDEGTLVRPEDDEDDIISDMDDYDLVDENCVTPVYASDNYEDDFDFHQSRHVAPPVNDEESSDDDDLDEYDLRLLEEASMPIKAGSIEYDSDEELISYDDGDDYEVPPDNCDASEAALEDEGELISFDLGESAVGDDVTEAAVASLDEHWAAHHGIKSRKQQLHEEEQRKLREEQDKLYSQQVHIYQQHGNVSHEATVSRAWGTIPPPPPPGEGQSNGRGMQINVYSSQSTFIRRENSAHASASQIPPPPKVSSDNTGTQKSQEFHSPSVQVNNSVSGRTDVQINEQVQNQHAFLSQEEQWRRQHDSRQQQQRHQPPPPTQ</sequence>
<name>A0A7S2JQB7_9STRA</name>
<feature type="region of interest" description="Disordered" evidence="1">
    <location>
        <begin position="279"/>
        <end position="367"/>
    </location>
</feature>
<feature type="region of interest" description="Disordered" evidence="1">
    <location>
        <begin position="200"/>
        <end position="220"/>
    </location>
</feature>
<feature type="compositionally biased region" description="Acidic residues" evidence="1">
    <location>
        <begin position="103"/>
        <end position="113"/>
    </location>
</feature>
<protein>
    <submittedName>
        <fullName evidence="2">Uncharacterized protein</fullName>
    </submittedName>
</protein>
<dbReference type="EMBL" id="HBGY01000339">
    <property type="protein sequence ID" value="CAD9554512.1"/>
    <property type="molecule type" value="Transcribed_RNA"/>
</dbReference>
<proteinExistence type="predicted"/>
<dbReference type="AlphaFoldDB" id="A0A7S2JQB7"/>
<evidence type="ECO:0000256" key="1">
    <source>
        <dbReference type="SAM" id="MobiDB-lite"/>
    </source>
</evidence>
<accession>A0A7S2JQB7</accession>
<feature type="region of interest" description="Disordered" evidence="1">
    <location>
        <begin position="238"/>
        <end position="267"/>
    </location>
</feature>
<gene>
    <name evidence="2" type="ORF">LDAN0321_LOCUS223</name>
</gene>
<evidence type="ECO:0000313" key="2">
    <source>
        <dbReference type="EMBL" id="CAD9554512.1"/>
    </source>
</evidence>
<feature type="region of interest" description="Disordered" evidence="1">
    <location>
        <begin position="1"/>
        <end position="25"/>
    </location>
</feature>
<feature type="compositionally biased region" description="Polar residues" evidence="1">
    <location>
        <begin position="299"/>
        <end position="344"/>
    </location>
</feature>